<organism evidence="1 2">
    <name type="scientific">Auriscalpium vulgare</name>
    <dbReference type="NCBI Taxonomy" id="40419"/>
    <lineage>
        <taxon>Eukaryota</taxon>
        <taxon>Fungi</taxon>
        <taxon>Dikarya</taxon>
        <taxon>Basidiomycota</taxon>
        <taxon>Agaricomycotina</taxon>
        <taxon>Agaricomycetes</taxon>
        <taxon>Russulales</taxon>
        <taxon>Auriscalpiaceae</taxon>
        <taxon>Auriscalpium</taxon>
    </lineage>
</organism>
<dbReference type="EMBL" id="MU275842">
    <property type="protein sequence ID" value="KAI0052945.1"/>
    <property type="molecule type" value="Genomic_DNA"/>
</dbReference>
<accession>A0ACB8SAM3</accession>
<comment type="caution">
    <text evidence="1">The sequence shown here is derived from an EMBL/GenBank/DDBJ whole genome shotgun (WGS) entry which is preliminary data.</text>
</comment>
<name>A0ACB8SAM3_9AGAM</name>
<evidence type="ECO:0000313" key="2">
    <source>
        <dbReference type="Proteomes" id="UP000814033"/>
    </source>
</evidence>
<gene>
    <name evidence="1" type="ORF">FA95DRAFT_1482442</name>
</gene>
<evidence type="ECO:0000313" key="1">
    <source>
        <dbReference type="EMBL" id="KAI0052945.1"/>
    </source>
</evidence>
<keyword evidence="2" id="KW-1185">Reference proteome</keyword>
<reference evidence="1" key="2">
    <citation type="journal article" date="2022" name="New Phytol.">
        <title>Evolutionary transition to the ectomycorrhizal habit in the genomes of a hyperdiverse lineage of mushroom-forming fungi.</title>
        <authorList>
            <person name="Looney B."/>
            <person name="Miyauchi S."/>
            <person name="Morin E."/>
            <person name="Drula E."/>
            <person name="Courty P.E."/>
            <person name="Kohler A."/>
            <person name="Kuo A."/>
            <person name="LaButti K."/>
            <person name="Pangilinan J."/>
            <person name="Lipzen A."/>
            <person name="Riley R."/>
            <person name="Andreopoulos W."/>
            <person name="He G."/>
            <person name="Johnson J."/>
            <person name="Nolan M."/>
            <person name="Tritt A."/>
            <person name="Barry K.W."/>
            <person name="Grigoriev I.V."/>
            <person name="Nagy L.G."/>
            <person name="Hibbett D."/>
            <person name="Henrissat B."/>
            <person name="Matheny P.B."/>
            <person name="Labbe J."/>
            <person name="Martin F.M."/>
        </authorList>
    </citation>
    <scope>NUCLEOTIDE SEQUENCE</scope>
    <source>
        <strain evidence="1">FP105234-sp</strain>
    </source>
</reference>
<dbReference type="Proteomes" id="UP000814033">
    <property type="component" value="Unassembled WGS sequence"/>
</dbReference>
<reference evidence="1" key="1">
    <citation type="submission" date="2021-02" db="EMBL/GenBank/DDBJ databases">
        <authorList>
            <consortium name="DOE Joint Genome Institute"/>
            <person name="Ahrendt S."/>
            <person name="Looney B.P."/>
            <person name="Miyauchi S."/>
            <person name="Morin E."/>
            <person name="Drula E."/>
            <person name="Courty P.E."/>
            <person name="Chicoki N."/>
            <person name="Fauchery L."/>
            <person name="Kohler A."/>
            <person name="Kuo A."/>
            <person name="Labutti K."/>
            <person name="Pangilinan J."/>
            <person name="Lipzen A."/>
            <person name="Riley R."/>
            <person name="Andreopoulos W."/>
            <person name="He G."/>
            <person name="Johnson J."/>
            <person name="Barry K.W."/>
            <person name="Grigoriev I.V."/>
            <person name="Nagy L."/>
            <person name="Hibbett D."/>
            <person name="Henrissat B."/>
            <person name="Matheny P.B."/>
            <person name="Labbe J."/>
            <person name="Martin F."/>
        </authorList>
    </citation>
    <scope>NUCLEOTIDE SEQUENCE</scope>
    <source>
        <strain evidence="1">FP105234-sp</strain>
    </source>
</reference>
<sequence>MHLIWENLIPNLVLFWTGEFKGLDDNQQYVLAPAVWEAIGAASAGSSKTTPSAFGAAMPNPAQDRTYFTSETWSLWSLFLGPVLLRRRFLSNIFYKHFCSLVGLLKICLQFEITDEELEKIRQGFVDWVQEYERLYYQHIPHRLPTCPVTIHALLHIADSIKMSGPVWASWAFPIERQCGLLQRAIKSRRNPYVNLDNYISDAAQLNQIKLVYNLSVNLSLKPPAQDKNGISLPQYPKCRLLFPRVVGPVSRGIQNALTSALATRYGVTNTTARRHLPAQLEQWGKIRRLEGGDMMHARALVPERGRDASYVRYTALVDRFARQRRRAEELVAQDFFGQLQHIFVIPIVASPDLRLQQSETIALALIRQVKTSIRTEDGTPSIPYYAQDGPLDVVDLQAVQCVVGRVNDRNEWAVFDRSGPLAQAVFVEDE</sequence>
<protein>
    <submittedName>
        <fullName evidence="1">Uncharacterized protein</fullName>
    </submittedName>
</protein>
<proteinExistence type="predicted"/>